<feature type="transmembrane region" description="Helical" evidence="1">
    <location>
        <begin position="44"/>
        <end position="66"/>
    </location>
</feature>
<sequence length="200" mass="22227">MADMRQRVPFRFSEDEDQEDHILDEQEQEAVIDRLRETSASSNAVYLIGLQAAIGLSFLLHALYALRTPRRSPFAVLFPDAPSEAPVPLAGLLLLLQTVIQCNLSLNVLPPSHWLRHAVQTNALPPSFRPPIPLFHPVTVILPLVAPVYALLLGQGWVDVLWWSTAGILTGIVAVALKWMKEEEVALAELEKLRYVARGA</sequence>
<keyword evidence="3" id="KW-1185">Reference proteome</keyword>
<accession>A0A1M2VQQ1</accession>
<feature type="transmembrane region" description="Helical" evidence="1">
    <location>
        <begin position="160"/>
        <end position="177"/>
    </location>
</feature>
<organism evidence="2 3">
    <name type="scientific">Trametes pubescens</name>
    <name type="common">White-rot fungus</name>
    <dbReference type="NCBI Taxonomy" id="154538"/>
    <lineage>
        <taxon>Eukaryota</taxon>
        <taxon>Fungi</taxon>
        <taxon>Dikarya</taxon>
        <taxon>Basidiomycota</taxon>
        <taxon>Agaricomycotina</taxon>
        <taxon>Agaricomycetes</taxon>
        <taxon>Polyporales</taxon>
        <taxon>Polyporaceae</taxon>
        <taxon>Trametes</taxon>
    </lineage>
</organism>
<name>A0A1M2VQQ1_TRAPU</name>
<dbReference type="OrthoDB" id="3358048at2759"/>
<keyword evidence="1" id="KW-0472">Membrane</keyword>
<dbReference type="EMBL" id="MNAD01000872">
    <property type="protein sequence ID" value="OJT09880.1"/>
    <property type="molecule type" value="Genomic_DNA"/>
</dbReference>
<reference evidence="2 3" key="1">
    <citation type="submission" date="2016-10" db="EMBL/GenBank/DDBJ databases">
        <title>Genome sequence of the basidiomycete white-rot fungus Trametes pubescens.</title>
        <authorList>
            <person name="Makela M.R."/>
            <person name="Granchi Z."/>
            <person name="Peng M."/>
            <person name="De Vries R.P."/>
            <person name="Grigoriev I."/>
            <person name="Riley R."/>
            <person name="Hilden K."/>
        </authorList>
    </citation>
    <scope>NUCLEOTIDE SEQUENCE [LARGE SCALE GENOMIC DNA]</scope>
    <source>
        <strain evidence="2 3">FBCC735</strain>
    </source>
</reference>
<dbReference type="Proteomes" id="UP000184267">
    <property type="component" value="Unassembled WGS sequence"/>
</dbReference>
<protein>
    <submittedName>
        <fullName evidence="2">Uncharacterized protein</fullName>
    </submittedName>
</protein>
<proteinExistence type="predicted"/>
<keyword evidence="1" id="KW-0812">Transmembrane</keyword>
<evidence type="ECO:0000313" key="3">
    <source>
        <dbReference type="Proteomes" id="UP000184267"/>
    </source>
</evidence>
<feature type="transmembrane region" description="Helical" evidence="1">
    <location>
        <begin position="134"/>
        <end position="154"/>
    </location>
</feature>
<evidence type="ECO:0000256" key="1">
    <source>
        <dbReference type="SAM" id="Phobius"/>
    </source>
</evidence>
<keyword evidence="1" id="KW-1133">Transmembrane helix</keyword>
<evidence type="ECO:0000313" key="2">
    <source>
        <dbReference type="EMBL" id="OJT09880.1"/>
    </source>
</evidence>
<dbReference type="OMA" id="QRVPFRF"/>
<gene>
    <name evidence="2" type="ORF">TRAPUB_13623</name>
</gene>
<dbReference type="AlphaFoldDB" id="A0A1M2VQQ1"/>
<comment type="caution">
    <text evidence="2">The sequence shown here is derived from an EMBL/GenBank/DDBJ whole genome shotgun (WGS) entry which is preliminary data.</text>
</comment>